<evidence type="ECO:0000256" key="1">
    <source>
        <dbReference type="ARBA" id="ARBA00001966"/>
    </source>
</evidence>
<evidence type="ECO:0000313" key="8">
    <source>
        <dbReference type="EMBL" id="EPF28434.1"/>
    </source>
</evidence>
<gene>
    <name evidence="8" type="ORF">HMPREF9195_01643</name>
</gene>
<evidence type="ECO:0000256" key="2">
    <source>
        <dbReference type="ARBA" id="ARBA00022485"/>
    </source>
</evidence>
<dbReference type="InterPro" id="IPR034457">
    <property type="entry name" value="Organic_radical-activating"/>
</dbReference>
<dbReference type="PANTHER" id="PTHR30352">
    <property type="entry name" value="PYRUVATE FORMATE-LYASE-ACTIVATING ENZYME"/>
    <property type="match status" value="1"/>
</dbReference>
<dbReference type="CDD" id="cd01335">
    <property type="entry name" value="Radical_SAM"/>
    <property type="match status" value="1"/>
</dbReference>
<dbReference type="GO" id="GO:0003824">
    <property type="term" value="F:catalytic activity"/>
    <property type="evidence" value="ECO:0007669"/>
    <property type="project" value="InterPro"/>
</dbReference>
<dbReference type="InterPro" id="IPR013785">
    <property type="entry name" value="Aldolase_TIM"/>
</dbReference>
<dbReference type="PROSITE" id="PS51918">
    <property type="entry name" value="RADICAL_SAM"/>
    <property type="match status" value="1"/>
</dbReference>
<reference evidence="8 9" key="1">
    <citation type="submission" date="2013-04" db="EMBL/GenBank/DDBJ databases">
        <title>The Genome Sequence of Treponema medium ATCC 700293.</title>
        <authorList>
            <consortium name="The Broad Institute Genomics Platform"/>
            <person name="Earl A."/>
            <person name="Ward D."/>
            <person name="Feldgarden M."/>
            <person name="Gevers D."/>
            <person name="Leonetti C."/>
            <person name="Blanton J.M."/>
            <person name="Dewhirst F.E."/>
            <person name="Izard J."/>
            <person name="Walker B."/>
            <person name="Young S."/>
            <person name="Zeng Q."/>
            <person name="Gargeya S."/>
            <person name="Fitzgerald M."/>
            <person name="Haas B."/>
            <person name="Abouelleil A."/>
            <person name="Allen A.W."/>
            <person name="Alvarado L."/>
            <person name="Arachchi H.M."/>
            <person name="Berlin A.M."/>
            <person name="Chapman S.B."/>
            <person name="Gainer-Dewar J."/>
            <person name="Goldberg J."/>
            <person name="Griggs A."/>
            <person name="Gujja S."/>
            <person name="Hansen M."/>
            <person name="Howarth C."/>
            <person name="Imamovic A."/>
            <person name="Ireland A."/>
            <person name="Larimer J."/>
            <person name="McCowan C."/>
            <person name="Murphy C."/>
            <person name="Pearson M."/>
            <person name="Poon T.W."/>
            <person name="Priest M."/>
            <person name="Roberts A."/>
            <person name="Saif S."/>
            <person name="Shea T."/>
            <person name="Sisk P."/>
            <person name="Sykes S."/>
            <person name="Wortman J."/>
            <person name="Nusbaum C."/>
            <person name="Birren B."/>
        </authorList>
    </citation>
    <scope>NUCLEOTIDE SEQUENCE [LARGE SCALE GENOMIC DNA]</scope>
    <source>
        <strain evidence="8 9">ATCC 700293</strain>
    </source>
</reference>
<proteinExistence type="predicted"/>
<accession>A0AA87NR48</accession>
<dbReference type="PANTHER" id="PTHR30352:SF13">
    <property type="entry name" value="GLYCYL-RADICAL ENZYME ACTIVATING ENZYME YJJW-RELATED"/>
    <property type="match status" value="1"/>
</dbReference>
<dbReference type="RefSeq" id="WP_016523579.1">
    <property type="nucleotide sequence ID" value="NZ_KE332517.1"/>
</dbReference>
<name>A0AA87NR48_TREMD</name>
<keyword evidence="5" id="KW-0408">Iron</keyword>
<dbReference type="Gene3D" id="3.20.20.70">
    <property type="entry name" value="Aldolase class I"/>
    <property type="match status" value="1"/>
</dbReference>
<dbReference type="AlphaFoldDB" id="A0AA87NR48"/>
<organism evidence="8 9">
    <name type="scientific">Treponema medium ATCC 700293</name>
    <dbReference type="NCBI Taxonomy" id="1125700"/>
    <lineage>
        <taxon>Bacteria</taxon>
        <taxon>Pseudomonadati</taxon>
        <taxon>Spirochaetota</taxon>
        <taxon>Spirochaetia</taxon>
        <taxon>Spirochaetales</taxon>
        <taxon>Treponemataceae</taxon>
        <taxon>Treponema</taxon>
    </lineage>
</organism>
<dbReference type="Pfam" id="PF04055">
    <property type="entry name" value="Radical_SAM"/>
    <property type="match status" value="1"/>
</dbReference>
<comment type="caution">
    <text evidence="8">The sequence shown here is derived from an EMBL/GenBank/DDBJ whole genome shotgun (WGS) entry which is preliminary data.</text>
</comment>
<evidence type="ECO:0000256" key="6">
    <source>
        <dbReference type="ARBA" id="ARBA00023014"/>
    </source>
</evidence>
<keyword evidence="6" id="KW-0411">Iron-sulfur</keyword>
<keyword evidence="2" id="KW-0004">4Fe-4S</keyword>
<dbReference type="SUPFAM" id="SSF102114">
    <property type="entry name" value="Radical SAM enzymes"/>
    <property type="match status" value="1"/>
</dbReference>
<dbReference type="Proteomes" id="UP000014634">
    <property type="component" value="Unassembled WGS sequence"/>
</dbReference>
<dbReference type="GO" id="GO:0046872">
    <property type="term" value="F:metal ion binding"/>
    <property type="evidence" value="ECO:0007669"/>
    <property type="project" value="UniProtKB-KW"/>
</dbReference>
<evidence type="ECO:0000256" key="5">
    <source>
        <dbReference type="ARBA" id="ARBA00023004"/>
    </source>
</evidence>
<dbReference type="EMBL" id="ATFE01000012">
    <property type="protein sequence ID" value="EPF28434.1"/>
    <property type="molecule type" value="Genomic_DNA"/>
</dbReference>
<keyword evidence="3" id="KW-0949">S-adenosyl-L-methionine</keyword>
<keyword evidence="4" id="KW-0479">Metal-binding</keyword>
<protein>
    <submittedName>
        <fullName evidence="8">Anaerobic ribonucleoside-triphosphate reductase activating protein</fullName>
    </submittedName>
</protein>
<dbReference type="SFLD" id="SFLDG01094">
    <property type="entry name" value="Uncharacterised_Radical_SAM_Su"/>
    <property type="match status" value="1"/>
</dbReference>
<evidence type="ECO:0000256" key="4">
    <source>
        <dbReference type="ARBA" id="ARBA00022723"/>
    </source>
</evidence>
<dbReference type="InterPro" id="IPR007197">
    <property type="entry name" value="rSAM"/>
</dbReference>
<evidence type="ECO:0000259" key="7">
    <source>
        <dbReference type="PROSITE" id="PS51918"/>
    </source>
</evidence>
<evidence type="ECO:0000256" key="3">
    <source>
        <dbReference type="ARBA" id="ARBA00022691"/>
    </source>
</evidence>
<dbReference type="GO" id="GO:0051539">
    <property type="term" value="F:4 iron, 4 sulfur cluster binding"/>
    <property type="evidence" value="ECO:0007669"/>
    <property type="project" value="UniProtKB-KW"/>
</dbReference>
<dbReference type="SFLD" id="SFLDS00029">
    <property type="entry name" value="Radical_SAM"/>
    <property type="match status" value="1"/>
</dbReference>
<dbReference type="InterPro" id="IPR058240">
    <property type="entry name" value="rSAM_sf"/>
</dbReference>
<evidence type="ECO:0000313" key="9">
    <source>
        <dbReference type="Proteomes" id="UP000014634"/>
    </source>
</evidence>
<comment type="cofactor">
    <cofactor evidence="1">
        <name>[4Fe-4S] cluster</name>
        <dbReference type="ChEBI" id="CHEBI:49883"/>
    </cofactor>
</comment>
<dbReference type="InterPro" id="IPR012840">
    <property type="entry name" value="NrdG2"/>
</dbReference>
<sequence>MNVGLQKTTLVNYPRKVAAAVFLPGCNLRCPYCYNGELVCASVLEGPAGKSLQGGTNDYVPIEAVYEHIEKRKSVLRGLVISGGEALLSPILPELILRARKAGLAVKLDTNGLLPDRMYSLLHDEALCPDMIAVDIKTAPSRYHELKFCCPAGTEPSAEQPEAALKRTLMILQEKQRFCRSVEIEYRTVLVPPLVAAEEIRAISALLPSDAAWFFAPFLPGNCLNPAWNTIRPYTQAEMENLIRLAGTKIPNSQLR</sequence>
<feature type="domain" description="Radical SAM core" evidence="7">
    <location>
        <begin position="12"/>
        <end position="256"/>
    </location>
</feature>